<accession>A0ACD4NNA1</accession>
<evidence type="ECO:0000313" key="1">
    <source>
        <dbReference type="EMBL" id="WAJ28346.1"/>
    </source>
</evidence>
<organism evidence="1 2">
    <name type="scientific">Antarcticirhabdus aurantiaca</name>
    <dbReference type="NCBI Taxonomy" id="2606717"/>
    <lineage>
        <taxon>Bacteria</taxon>
        <taxon>Pseudomonadati</taxon>
        <taxon>Pseudomonadota</taxon>
        <taxon>Alphaproteobacteria</taxon>
        <taxon>Hyphomicrobiales</taxon>
        <taxon>Aurantimonadaceae</taxon>
        <taxon>Antarcticirhabdus</taxon>
    </lineage>
</organism>
<proteinExistence type="predicted"/>
<reference evidence="1" key="1">
    <citation type="submission" date="2022-11" db="EMBL/GenBank/DDBJ databases">
        <title>beta-Carotene-producing bacterium, Jeongeuplla avenae sp. nov., alleviates the salt stress of Arabidopsis seedlings.</title>
        <authorList>
            <person name="Jiang L."/>
            <person name="Lee J."/>
        </authorList>
    </citation>
    <scope>NUCLEOTIDE SEQUENCE</scope>
    <source>
        <strain evidence="1">DY_R2A_6</strain>
    </source>
</reference>
<keyword evidence="2" id="KW-1185">Reference proteome</keyword>
<gene>
    <name evidence="1" type="ORF">OXU80_26640</name>
</gene>
<name>A0ACD4NNA1_9HYPH</name>
<evidence type="ECO:0000313" key="2">
    <source>
        <dbReference type="Proteomes" id="UP001163223"/>
    </source>
</evidence>
<protein>
    <submittedName>
        <fullName evidence="1">GMC family oxidoreductase N-terminal domain-containing protein</fullName>
    </submittedName>
</protein>
<dbReference type="EMBL" id="CP113520">
    <property type="protein sequence ID" value="WAJ28346.1"/>
    <property type="molecule type" value="Genomic_DNA"/>
</dbReference>
<sequence length="538" mass="57895">MTSETGDALEFDYVVVGAGSAGCVLANRLSADPAARVCLVEGGGQDRTPRIHVPAGTITLYKSDRYAYQFMSEPQEKLNGRRVHVPRGRMLGGSSSMNSMIYIRGDRSDYDGWAAMGCPGWAFDDVLPVFKRFEDDRLGLDPAFHGTGGELAVDRPRDPNPASRRFVEAAREVGMAENPDFNGARLEGVGLYNVTQANARRLSSYRAFVHPVRGRANLTVMTDARVDGLDLEGARVRGIVVTRNGRRLRLGSRRETVLAAGALGSPEILLRSGIGDAGELGQAGIEPRHHLPGVGRNLQDHLDGLVTVRSADASTLGFSAGSAPRILASPLRYLASKAGWLTTNYVEAGGFARTRFAGAVPDVQFHFVPGYRSHRGRLFEWGHGYAIHTCVLRPESRGRVFLKPGPEGPSLAIDFRFLDKEQDGRVLVEGMKLARSILAASSFAPIRGAEIAPGPKRASDEDLMAYVRSDASTVFHPSGTCRMGSDDLAVTGPDLKVRGLHGLRVADASIMPTLVSGNTNAPSIMIGEKCAAMMLADR</sequence>
<dbReference type="Proteomes" id="UP001163223">
    <property type="component" value="Chromosome"/>
</dbReference>